<protein>
    <submittedName>
        <fullName evidence="4">SH3 domain protein</fullName>
    </submittedName>
</protein>
<dbReference type="GO" id="GO:0009253">
    <property type="term" value="P:peptidoglycan catabolic process"/>
    <property type="evidence" value="ECO:0007669"/>
    <property type="project" value="InterPro"/>
</dbReference>
<keyword evidence="1" id="KW-0378">Hydrolase</keyword>
<dbReference type="GO" id="GO:0071555">
    <property type="term" value="P:cell wall organization"/>
    <property type="evidence" value="ECO:0007669"/>
    <property type="project" value="UniProtKB-KW"/>
</dbReference>
<dbReference type="RefSeq" id="WP_084256380.1">
    <property type="nucleotide sequence ID" value="NZ_CP015438.1"/>
</dbReference>
<evidence type="ECO:0000259" key="3">
    <source>
        <dbReference type="PROSITE" id="PS51781"/>
    </source>
</evidence>
<dbReference type="SMART" id="SM00646">
    <property type="entry name" value="Ami_3"/>
    <property type="match status" value="1"/>
</dbReference>
<evidence type="ECO:0000256" key="1">
    <source>
        <dbReference type="ARBA" id="ARBA00022801"/>
    </source>
</evidence>
<dbReference type="Pfam" id="PF01520">
    <property type="entry name" value="Amidase_3"/>
    <property type="match status" value="1"/>
</dbReference>
<keyword evidence="5" id="KW-1185">Reference proteome</keyword>
<dbReference type="InterPro" id="IPR002508">
    <property type="entry name" value="MurNAc-LAA_cat"/>
</dbReference>
<dbReference type="Proteomes" id="UP000076865">
    <property type="component" value="Chromosome"/>
</dbReference>
<dbReference type="PANTHER" id="PTHR30404">
    <property type="entry name" value="N-ACETYLMURAMOYL-L-ALANINE AMIDASE"/>
    <property type="match status" value="1"/>
</dbReference>
<gene>
    <name evidence="4" type="ORF">GFC30_2830</name>
</gene>
<dbReference type="SUPFAM" id="SSF53187">
    <property type="entry name" value="Zn-dependent exopeptidases"/>
    <property type="match status" value="1"/>
</dbReference>
<proteinExistence type="predicted"/>
<dbReference type="InterPro" id="IPR003646">
    <property type="entry name" value="SH3-like_bac-type"/>
</dbReference>
<dbReference type="SMART" id="SM00287">
    <property type="entry name" value="SH3b"/>
    <property type="match status" value="4"/>
</dbReference>
<dbReference type="AlphaFoldDB" id="A0A160F5U5"/>
<feature type="domain" description="SH3b" evidence="3">
    <location>
        <begin position="137"/>
        <end position="200"/>
    </location>
</feature>
<dbReference type="CDD" id="cd02696">
    <property type="entry name" value="MurNAc-LAA"/>
    <property type="match status" value="1"/>
</dbReference>
<reference evidence="4 5" key="1">
    <citation type="journal article" date="2006" name="Syst. Appl. Microbiol.">
        <title>Anoxybacillus amylolyticus sp. nov., a thermophilic amylase producing bacterium isolated from Mount Rittmann (Antarctica).</title>
        <authorList>
            <person name="Poli A."/>
            <person name="Esposito E."/>
            <person name="Lama L."/>
            <person name="Orlando P."/>
            <person name="Nicolaus G."/>
            <person name="de Appolonia F."/>
            <person name="Gambacorta A."/>
            <person name="Nicolaus B."/>
        </authorList>
    </citation>
    <scope>NUCLEOTIDE SEQUENCE [LARGE SCALE GENOMIC DNA]</scope>
    <source>
        <strain evidence="4 5">DSM 15939</strain>
    </source>
</reference>
<organism evidence="4 5">
    <name type="scientific">Anoxybacteroides amylolyticum</name>
    <dbReference type="NCBI Taxonomy" id="294699"/>
    <lineage>
        <taxon>Bacteria</taxon>
        <taxon>Bacillati</taxon>
        <taxon>Bacillota</taxon>
        <taxon>Bacilli</taxon>
        <taxon>Bacillales</taxon>
        <taxon>Anoxybacillaceae</taxon>
        <taxon>Anoxybacteroides</taxon>
    </lineage>
</organism>
<dbReference type="PATRIC" id="fig|294699.3.peg.2917"/>
<dbReference type="Gene3D" id="2.30.30.40">
    <property type="entry name" value="SH3 Domains"/>
    <property type="match status" value="4"/>
</dbReference>
<feature type="domain" description="SH3b" evidence="3">
    <location>
        <begin position="1"/>
        <end position="62"/>
    </location>
</feature>
<dbReference type="EMBL" id="CP015438">
    <property type="protein sequence ID" value="ANB61255.1"/>
    <property type="molecule type" value="Genomic_DNA"/>
</dbReference>
<dbReference type="Pfam" id="PF08239">
    <property type="entry name" value="SH3_3"/>
    <property type="match status" value="4"/>
</dbReference>
<dbReference type="OrthoDB" id="9806267at2"/>
<accession>A0A160F5U5</accession>
<keyword evidence="2" id="KW-0961">Cell wall biogenesis/degradation</keyword>
<evidence type="ECO:0000313" key="4">
    <source>
        <dbReference type="EMBL" id="ANB61255.1"/>
    </source>
</evidence>
<dbReference type="InterPro" id="IPR050695">
    <property type="entry name" value="N-acetylmuramoyl_amidase_3"/>
</dbReference>
<dbReference type="GO" id="GO:0030288">
    <property type="term" value="C:outer membrane-bounded periplasmic space"/>
    <property type="evidence" value="ECO:0007669"/>
    <property type="project" value="TreeGrafter"/>
</dbReference>
<dbReference type="PIRSF" id="PIRSF037846">
    <property type="entry name" value="Autolysin_YrvJ_prd"/>
    <property type="match status" value="1"/>
</dbReference>
<dbReference type="KEGG" id="aamy:GFC30_2830"/>
<name>A0A160F5U5_9BACL</name>
<dbReference type="Gene3D" id="3.40.630.40">
    <property type="entry name" value="Zn-dependent exopeptidases"/>
    <property type="match status" value="1"/>
</dbReference>
<sequence>MVVTTADQLNVREGPGTTYRVKAKLRQGEAYPVLQETNGWVNLRLSAKDTGWVTRQYVAETTMQMKATVNQLRVRTSPSPQAKIIGYLQRGQTVQVIDRNGQWVKMKQNTLLGWVASDYLVPVSSNAANPAPPAMQTRTGTVAVDMLNVRAEPSLQANVIQKLTFGEEVRIVGETTDWYQINVNGTVTGWVYRTYIMTASYSIKVLEDGTNVRNAPSLTAGVQKVARKGEQFHVLAKEGTWYKVELPEGNSGYIAEWVVSIVRSSNNNETIEKKIIVIDPGHGGKDSGTIGSDGVMEKTLTLNTALRLKQALEKTGATVYLTRTDDTYLTLQERVRIAHQYHADAFISIHYDSSPNLASGMTVYYYDQQSDYPLALSLDPFFAQGLAIPYRGVRFGDFHVIRETTIPSVLLELGYVSNPTELAIIRSDAYQQQVVTAIINGLQRYFSQ</sequence>
<dbReference type="GO" id="GO:0008745">
    <property type="term" value="F:N-acetylmuramoyl-L-alanine amidase activity"/>
    <property type="evidence" value="ECO:0007669"/>
    <property type="project" value="InterPro"/>
</dbReference>
<evidence type="ECO:0000256" key="2">
    <source>
        <dbReference type="ARBA" id="ARBA00023316"/>
    </source>
</evidence>
<dbReference type="PROSITE" id="PS51781">
    <property type="entry name" value="SH3B"/>
    <property type="match status" value="2"/>
</dbReference>
<dbReference type="InterPro" id="IPR017293">
    <property type="entry name" value="N-acetylmuramoyl-L-ala_amidase"/>
</dbReference>
<evidence type="ECO:0000313" key="5">
    <source>
        <dbReference type="Proteomes" id="UP000076865"/>
    </source>
</evidence>
<dbReference type="PANTHER" id="PTHR30404:SF0">
    <property type="entry name" value="N-ACETYLMURAMOYL-L-ALANINE AMIDASE AMIC"/>
    <property type="match status" value="1"/>
</dbReference>